<evidence type="ECO:0008006" key="19">
    <source>
        <dbReference type="Google" id="ProtNLM"/>
    </source>
</evidence>
<keyword evidence="7 13" id="KW-0472">Membrane</keyword>
<evidence type="ECO:0000256" key="4">
    <source>
        <dbReference type="ARBA" id="ARBA00022729"/>
    </source>
</evidence>
<evidence type="ECO:0000256" key="14">
    <source>
        <dbReference type="SAM" id="SignalP"/>
    </source>
</evidence>
<evidence type="ECO:0000256" key="1">
    <source>
        <dbReference type="ARBA" id="ARBA00004212"/>
    </source>
</evidence>
<evidence type="ECO:0000256" key="7">
    <source>
        <dbReference type="ARBA" id="ARBA00023136"/>
    </source>
</evidence>
<comment type="caution">
    <text evidence="17">The sequence shown here is derived from an EMBL/GenBank/DDBJ whole genome shotgun (WGS) entry which is preliminary data.</text>
</comment>
<dbReference type="Pfam" id="PF11548">
    <property type="entry name" value="Receptor_IA-2"/>
    <property type="match status" value="1"/>
</dbReference>
<dbReference type="InterPro" id="IPR003595">
    <property type="entry name" value="Tyr_Pase_cat"/>
</dbReference>
<dbReference type="GO" id="GO:0004725">
    <property type="term" value="F:protein tyrosine phosphatase activity"/>
    <property type="evidence" value="ECO:0007669"/>
    <property type="project" value="InterPro"/>
</dbReference>
<feature type="signal peptide" evidence="14">
    <location>
        <begin position="1"/>
        <end position="28"/>
    </location>
</feature>
<feature type="region of interest" description="Disordered" evidence="12">
    <location>
        <begin position="567"/>
        <end position="592"/>
    </location>
</feature>
<dbReference type="InterPro" id="IPR000242">
    <property type="entry name" value="PTP_cat"/>
</dbReference>
<dbReference type="Gene3D" id="3.30.70.2470">
    <property type="entry name" value="Protein-tyrosine phosphatase receptor IA-2 ectodomain"/>
    <property type="match status" value="1"/>
</dbReference>
<dbReference type="InterPro" id="IPR000387">
    <property type="entry name" value="Tyr_Pase_dom"/>
</dbReference>
<dbReference type="SUPFAM" id="SSF52799">
    <property type="entry name" value="(Phosphotyrosine protein) phosphatases II"/>
    <property type="match status" value="1"/>
</dbReference>
<keyword evidence="10" id="KW-0968">Cytoplasmic vesicle</keyword>
<comment type="subcellular location">
    <subcellularLocation>
        <location evidence="1">Cytoplasmic vesicle</location>
        <location evidence="1">Secretory vesicle membrane</location>
        <topology evidence="1">Single-pass type I membrane protein</topology>
    </subcellularLocation>
    <subcellularLocation>
        <location evidence="11">Synapse</location>
    </subcellularLocation>
</comment>
<feature type="domain" description="Tyrosine-protein phosphatase" evidence="15">
    <location>
        <begin position="619"/>
        <end position="879"/>
    </location>
</feature>
<dbReference type="FunFam" id="3.90.190.10:FF:000017">
    <property type="entry name" value="receptor-type tyrosine-protein phosphatase-like N isoform X2"/>
    <property type="match status" value="1"/>
</dbReference>
<keyword evidence="18" id="KW-1185">Reference proteome</keyword>
<feature type="compositionally biased region" description="Basic and acidic residues" evidence="12">
    <location>
        <begin position="338"/>
        <end position="350"/>
    </location>
</feature>
<dbReference type="Gene3D" id="3.90.190.10">
    <property type="entry name" value="Protein tyrosine phosphatase superfamily"/>
    <property type="match status" value="1"/>
</dbReference>
<dbReference type="GO" id="GO:0048666">
    <property type="term" value="P:neuron development"/>
    <property type="evidence" value="ECO:0007669"/>
    <property type="project" value="UniProtKB-ARBA"/>
</dbReference>
<feature type="compositionally biased region" description="Pro residues" evidence="12">
    <location>
        <begin position="361"/>
        <end position="371"/>
    </location>
</feature>
<dbReference type="SMART" id="SM00404">
    <property type="entry name" value="PTPc_motif"/>
    <property type="match status" value="1"/>
</dbReference>
<feature type="domain" description="Tyrosine specific protein phosphatases" evidence="16">
    <location>
        <begin position="798"/>
        <end position="870"/>
    </location>
</feature>
<keyword evidence="8" id="KW-0675">Receptor</keyword>
<organism evidence="17 18">
    <name type="scientific">Cloeon dipterum</name>
    <dbReference type="NCBI Taxonomy" id="197152"/>
    <lineage>
        <taxon>Eukaryota</taxon>
        <taxon>Metazoa</taxon>
        <taxon>Ecdysozoa</taxon>
        <taxon>Arthropoda</taxon>
        <taxon>Hexapoda</taxon>
        <taxon>Insecta</taxon>
        <taxon>Pterygota</taxon>
        <taxon>Palaeoptera</taxon>
        <taxon>Ephemeroptera</taxon>
        <taxon>Pisciforma</taxon>
        <taxon>Baetidae</taxon>
        <taxon>Cloeon</taxon>
    </lineage>
</organism>
<dbReference type="PROSITE" id="PS50056">
    <property type="entry name" value="TYR_PHOSPHATASE_2"/>
    <property type="match status" value="1"/>
</dbReference>
<keyword evidence="5 13" id="KW-1133">Transmembrane helix</keyword>
<keyword evidence="6" id="KW-0770">Synapse</keyword>
<dbReference type="InterPro" id="IPR021613">
    <property type="entry name" value="Receptor_IA-2_dom"/>
</dbReference>
<dbReference type="GO" id="GO:0030658">
    <property type="term" value="C:transport vesicle membrane"/>
    <property type="evidence" value="ECO:0007669"/>
    <property type="project" value="UniProtKB-SubCell"/>
</dbReference>
<feature type="compositionally biased region" description="Low complexity" evidence="12">
    <location>
        <begin position="575"/>
        <end position="592"/>
    </location>
</feature>
<evidence type="ECO:0000313" key="17">
    <source>
        <dbReference type="EMBL" id="CAB3370211.1"/>
    </source>
</evidence>
<evidence type="ECO:0000256" key="9">
    <source>
        <dbReference type="ARBA" id="ARBA00023180"/>
    </source>
</evidence>
<evidence type="ECO:0000256" key="5">
    <source>
        <dbReference type="ARBA" id="ARBA00022989"/>
    </source>
</evidence>
<feature type="compositionally biased region" description="Polar residues" evidence="12">
    <location>
        <begin position="298"/>
        <end position="311"/>
    </location>
</feature>
<keyword evidence="3 13" id="KW-0812">Transmembrane</keyword>
<dbReference type="Proteomes" id="UP000494165">
    <property type="component" value="Unassembled WGS sequence"/>
</dbReference>
<keyword evidence="9" id="KW-0325">Glycoprotein</keyword>
<dbReference type="PROSITE" id="PS00383">
    <property type="entry name" value="TYR_PHOSPHATASE_1"/>
    <property type="match status" value="1"/>
</dbReference>
<feature type="region of interest" description="Disordered" evidence="12">
    <location>
        <begin position="290"/>
        <end position="380"/>
    </location>
</feature>
<evidence type="ECO:0000259" key="15">
    <source>
        <dbReference type="PROSITE" id="PS50055"/>
    </source>
</evidence>
<keyword evidence="2" id="KW-0597">Phosphoprotein</keyword>
<name>A0A8S1CMW2_9INSE</name>
<evidence type="ECO:0000256" key="13">
    <source>
        <dbReference type="SAM" id="Phobius"/>
    </source>
</evidence>
<proteinExistence type="predicted"/>
<dbReference type="InterPro" id="IPR029021">
    <property type="entry name" value="Prot-tyrosine_phosphatase-like"/>
</dbReference>
<feature type="chain" id="PRO_5035729495" description="Receptor-type tyrosine-protein phosphatase N2" evidence="14">
    <location>
        <begin position="29"/>
        <end position="889"/>
    </location>
</feature>
<reference evidence="17 18" key="1">
    <citation type="submission" date="2020-04" db="EMBL/GenBank/DDBJ databases">
        <authorList>
            <person name="Alioto T."/>
            <person name="Alioto T."/>
            <person name="Gomez Garrido J."/>
        </authorList>
    </citation>
    <scope>NUCLEOTIDE SEQUENCE [LARGE SCALE GENOMIC DNA]</scope>
</reference>
<dbReference type="GO" id="GO:0045202">
    <property type="term" value="C:synapse"/>
    <property type="evidence" value="ECO:0007669"/>
    <property type="project" value="UniProtKB-SubCell"/>
</dbReference>
<evidence type="ECO:0000256" key="12">
    <source>
        <dbReference type="SAM" id="MobiDB-lite"/>
    </source>
</evidence>
<gene>
    <name evidence="17" type="ORF">CLODIP_2_CD12115</name>
</gene>
<dbReference type="InterPro" id="IPR038112">
    <property type="entry name" value="Receptor_IA-2_ectodomain_sf"/>
</dbReference>
<dbReference type="AlphaFoldDB" id="A0A8S1CMW2"/>
<dbReference type="GO" id="GO:0030141">
    <property type="term" value="C:secretory granule"/>
    <property type="evidence" value="ECO:0007669"/>
    <property type="project" value="InterPro"/>
</dbReference>
<evidence type="ECO:0000259" key="16">
    <source>
        <dbReference type="PROSITE" id="PS50056"/>
    </source>
</evidence>
<keyword evidence="4 14" id="KW-0732">Signal</keyword>
<evidence type="ECO:0000313" key="18">
    <source>
        <dbReference type="Proteomes" id="UP000494165"/>
    </source>
</evidence>
<accession>A0A8S1CMW2</accession>
<evidence type="ECO:0000256" key="3">
    <source>
        <dbReference type="ARBA" id="ARBA00022692"/>
    </source>
</evidence>
<sequence>MSGGATPSRLLLLLLLEAALFRPPAVLALGNIGCLFSSDLCAEEFEWCFDDYAFGRCLPLYGHVSEEFLHRRELGTDELQLLESQMSRLFEAGFRWSHAYTQCVMQASLRTLQLGDELDEDESGEECGPLANLDLQATPRQNEGNTDGALDAKDVAFVRFVPSAKNPHPDFADELYFPPMDQRSTTNEIEPFVYEKKDGNHEPFHFSRHLGLQVGNNDDNMPSVTAVEQEDQLLAASQPAYTEGGLVFLPQGEDGKRKSSLDEKASRLSAILAQYGDLDWGFKRRERLDVKKPGPPFLTNSYAYVNSNEIPTGSTESGSKSEEKMQSDQSSKSQLTREVVENHLSVDRNEVPQSKTRRRPPPPPQPPLPPPGEDDLHLDSVDPSYAYVGFKNSRASRVNSWKQGADVVNAIADLLHLDRSDLSNVRVDVNEVTFKVEEPNEQGLNASEVARRVESMKQQLKDLIGVEVSTSGIGDKNKLPNASAIGTGAETERQILILGLLVSGVLFAGAVAAALLVLLGRHAKSKAKLQQLNNPDQASKDYQDLCRARMATKAEKGEVCGPQRVVSLSKEGDGNNSPNSNRSSTSSWSEESALTNMDISTGHMVLSYMEDHLHNKGRLDQEWAGLCAYEAEPNETTIASMSENKPRNRYENALPYDHSRVMLNALANANGSDYINASSITDHDPRNPAYIATQGPLEQTVADFWQMVWEQGSVVMVMLTRLNENGAAMCHRYWPEEGSGLYHIYEVHLVSEHVWCDDYLVRSFYLKNVKTGETRTVTQFHFLSWPEGGVPHSIKALLEFRRKVNKSYRGRSCPIVVHCSDGAGRTGTYCLLDMVLNRMAKGAKEIDIAATLEHIRDQRAGMVRSKAQFELVLMAVAEEVHAILKALPQ</sequence>
<dbReference type="PANTHER" id="PTHR46106">
    <property type="entry name" value="IA-2 PROTEIN TYROSINE PHOSPHATASE, ISOFORM C"/>
    <property type="match status" value="1"/>
</dbReference>
<dbReference type="InterPro" id="IPR016130">
    <property type="entry name" value="Tyr_Pase_AS"/>
</dbReference>
<dbReference type="GO" id="GO:0051046">
    <property type="term" value="P:regulation of secretion"/>
    <property type="evidence" value="ECO:0007669"/>
    <property type="project" value="TreeGrafter"/>
</dbReference>
<dbReference type="EMBL" id="CADEPI010000050">
    <property type="protein sequence ID" value="CAB3370211.1"/>
    <property type="molecule type" value="Genomic_DNA"/>
</dbReference>
<dbReference type="PROSITE" id="PS50055">
    <property type="entry name" value="TYR_PHOSPHATASE_PTP"/>
    <property type="match status" value="1"/>
</dbReference>
<dbReference type="OrthoDB" id="9880441at2759"/>
<feature type="transmembrane region" description="Helical" evidence="13">
    <location>
        <begin position="495"/>
        <end position="519"/>
    </location>
</feature>
<evidence type="ECO:0000256" key="2">
    <source>
        <dbReference type="ARBA" id="ARBA00022553"/>
    </source>
</evidence>
<dbReference type="SMART" id="SM00194">
    <property type="entry name" value="PTPc"/>
    <property type="match status" value="1"/>
</dbReference>
<dbReference type="PANTHER" id="PTHR46106:SF4">
    <property type="entry name" value="IA-2 PROTEIN TYROSINE PHOSPHATASE, ISOFORM C"/>
    <property type="match status" value="1"/>
</dbReference>
<evidence type="ECO:0000256" key="11">
    <source>
        <dbReference type="ARBA" id="ARBA00034103"/>
    </source>
</evidence>
<evidence type="ECO:0000256" key="10">
    <source>
        <dbReference type="ARBA" id="ARBA00023329"/>
    </source>
</evidence>
<feature type="compositionally biased region" description="Polar residues" evidence="12">
    <location>
        <begin position="327"/>
        <end position="336"/>
    </location>
</feature>
<protein>
    <recommendedName>
        <fullName evidence="19">Receptor-type tyrosine-protein phosphatase N2</fullName>
    </recommendedName>
</protein>
<evidence type="ECO:0000256" key="6">
    <source>
        <dbReference type="ARBA" id="ARBA00023018"/>
    </source>
</evidence>
<evidence type="ECO:0000256" key="8">
    <source>
        <dbReference type="ARBA" id="ARBA00023170"/>
    </source>
</evidence>
<dbReference type="InterPro" id="IPR033522">
    <property type="entry name" value="IA-2/IA-2_beta"/>
</dbReference>
<dbReference type="PRINTS" id="PR00700">
    <property type="entry name" value="PRTYPHPHTASE"/>
</dbReference>
<dbReference type="Pfam" id="PF00102">
    <property type="entry name" value="Y_phosphatase"/>
    <property type="match status" value="1"/>
</dbReference>